<comment type="catalytic activity">
    <reaction evidence="4">
        <text>an N-acyl-L-alpha-aminoacyl-tRNA + H2O = an N-acyl-L-amino acid + a tRNA + H(+)</text>
        <dbReference type="Rhea" id="RHEA:54448"/>
        <dbReference type="Rhea" id="RHEA-COMP:10123"/>
        <dbReference type="Rhea" id="RHEA-COMP:13883"/>
        <dbReference type="ChEBI" id="CHEBI:15377"/>
        <dbReference type="ChEBI" id="CHEBI:15378"/>
        <dbReference type="ChEBI" id="CHEBI:59874"/>
        <dbReference type="ChEBI" id="CHEBI:78442"/>
        <dbReference type="ChEBI" id="CHEBI:138191"/>
        <dbReference type="EC" id="3.1.1.29"/>
    </reaction>
</comment>
<evidence type="ECO:0000256" key="3">
    <source>
        <dbReference type="ARBA" id="ARBA00038050"/>
    </source>
</evidence>
<evidence type="ECO:0000256" key="5">
    <source>
        <dbReference type="SAM" id="MobiDB-lite"/>
    </source>
</evidence>
<evidence type="ECO:0000313" key="7">
    <source>
        <dbReference type="Proteomes" id="UP000241769"/>
    </source>
</evidence>
<proteinExistence type="inferred from homology"/>
<dbReference type="GO" id="GO:0005829">
    <property type="term" value="C:cytosol"/>
    <property type="evidence" value="ECO:0007669"/>
    <property type="project" value="TreeGrafter"/>
</dbReference>
<dbReference type="Gene3D" id="3.40.1490.10">
    <property type="entry name" value="Bit1"/>
    <property type="match status" value="1"/>
</dbReference>
<gene>
    <name evidence="6" type="ORF">PROFUN_03805</name>
</gene>
<evidence type="ECO:0000256" key="4">
    <source>
        <dbReference type="ARBA" id="ARBA00048707"/>
    </source>
</evidence>
<accession>A0A2P6NI59</accession>
<reference evidence="6 7" key="1">
    <citation type="journal article" date="2018" name="Genome Biol. Evol.">
        <title>Multiple Roots of Fruiting Body Formation in Amoebozoa.</title>
        <authorList>
            <person name="Hillmann F."/>
            <person name="Forbes G."/>
            <person name="Novohradska S."/>
            <person name="Ferling I."/>
            <person name="Riege K."/>
            <person name="Groth M."/>
            <person name="Westermann M."/>
            <person name="Marz M."/>
            <person name="Spaller T."/>
            <person name="Winckler T."/>
            <person name="Schaap P."/>
            <person name="Glockner G."/>
        </authorList>
    </citation>
    <scope>NUCLEOTIDE SEQUENCE [LARGE SCALE GENOMIC DNA]</scope>
    <source>
        <strain evidence="6 7">Jena</strain>
    </source>
</reference>
<dbReference type="EMBL" id="MDYQ01000078">
    <property type="protein sequence ID" value="PRP83650.1"/>
    <property type="molecule type" value="Genomic_DNA"/>
</dbReference>
<evidence type="ECO:0000256" key="1">
    <source>
        <dbReference type="ARBA" id="ARBA00013260"/>
    </source>
</evidence>
<dbReference type="GO" id="GO:0004045">
    <property type="term" value="F:peptidyl-tRNA hydrolase activity"/>
    <property type="evidence" value="ECO:0007669"/>
    <property type="project" value="UniProtKB-EC"/>
</dbReference>
<evidence type="ECO:0000256" key="2">
    <source>
        <dbReference type="ARBA" id="ARBA00022801"/>
    </source>
</evidence>
<dbReference type="InterPro" id="IPR023476">
    <property type="entry name" value="Pep_tRNA_hydro_II_dom_sf"/>
</dbReference>
<evidence type="ECO:0000313" key="6">
    <source>
        <dbReference type="EMBL" id="PRP83650.1"/>
    </source>
</evidence>
<dbReference type="InterPro" id="IPR002833">
    <property type="entry name" value="PTH2"/>
</dbReference>
<keyword evidence="2 6" id="KW-0378">Hydrolase</keyword>
<dbReference type="FunFam" id="3.40.1490.10:FF:000002">
    <property type="entry name" value="Peptidyl-tRNA hydrolase 2, mitochondrial"/>
    <property type="match status" value="1"/>
</dbReference>
<dbReference type="SUPFAM" id="SSF102462">
    <property type="entry name" value="Peptidyl-tRNA hydrolase II"/>
    <property type="match status" value="1"/>
</dbReference>
<feature type="region of interest" description="Disordered" evidence="5">
    <location>
        <begin position="29"/>
        <end position="53"/>
    </location>
</feature>
<dbReference type="Proteomes" id="UP000241769">
    <property type="component" value="Unassembled WGS sequence"/>
</dbReference>
<dbReference type="PANTHER" id="PTHR12649">
    <property type="entry name" value="PEPTIDYL-TRNA HYDROLASE 2"/>
    <property type="match status" value="1"/>
</dbReference>
<dbReference type="STRING" id="1890364.A0A2P6NI59"/>
<protein>
    <recommendedName>
        <fullName evidence="1">peptidyl-tRNA hydrolase</fullName>
        <ecNumber evidence="1">3.1.1.29</ecNumber>
    </recommendedName>
</protein>
<dbReference type="NCBIfam" id="TIGR00283">
    <property type="entry name" value="arch_pth2"/>
    <property type="match status" value="1"/>
</dbReference>
<dbReference type="EC" id="3.1.1.29" evidence="1"/>
<dbReference type="FunCoup" id="A0A2P6NI59">
    <property type="interactions" value="937"/>
</dbReference>
<organism evidence="6 7">
    <name type="scientific">Planoprotostelium fungivorum</name>
    <dbReference type="NCBI Taxonomy" id="1890364"/>
    <lineage>
        <taxon>Eukaryota</taxon>
        <taxon>Amoebozoa</taxon>
        <taxon>Evosea</taxon>
        <taxon>Variosea</taxon>
        <taxon>Cavosteliida</taxon>
        <taxon>Cavosteliaceae</taxon>
        <taxon>Planoprotostelium</taxon>
    </lineage>
</organism>
<keyword evidence="7" id="KW-1185">Reference proteome</keyword>
<comment type="similarity">
    <text evidence="3">Belongs to the PTH2 family.</text>
</comment>
<dbReference type="AlphaFoldDB" id="A0A2P6NI59"/>
<dbReference type="Pfam" id="PF01981">
    <property type="entry name" value="PTH2"/>
    <property type="match status" value="1"/>
</dbReference>
<dbReference type="PANTHER" id="PTHR12649:SF11">
    <property type="entry name" value="PEPTIDYL-TRNA HYDROLASE 2, MITOCHONDRIAL"/>
    <property type="match status" value="1"/>
</dbReference>
<dbReference type="InParanoid" id="A0A2P6NI59"/>
<dbReference type="OrthoDB" id="1733656at2759"/>
<comment type="caution">
    <text evidence="6">The sequence shown here is derived from an EMBL/GenBank/DDBJ whole genome shotgun (WGS) entry which is preliminary data.</text>
</comment>
<sequence length="189" mass="20709">MSHVAVLTAVGVTASFVLGWTLANRYATQNRSSANSSDEEDDGELFEPLSDDEDDIEPHKMLFLVRTDLKMGNGKITAQVGHATLGAYKQAIKSGNHGQAKIAVKVQSEKDMMDIQKKARTLGILTHVVMDAGRTQVASGTKTVMALGPEVLLILRGRESQLRTGKALDREIEMIMSTLRIFGLIWDLR</sequence>
<feature type="compositionally biased region" description="Acidic residues" evidence="5">
    <location>
        <begin position="37"/>
        <end position="53"/>
    </location>
</feature>
<name>A0A2P6NI59_9EUKA</name>